<evidence type="ECO:0000313" key="3">
    <source>
        <dbReference type="EMBL" id="MES1920096.1"/>
    </source>
</evidence>
<evidence type="ECO:0000313" key="4">
    <source>
        <dbReference type="Proteomes" id="UP001439008"/>
    </source>
</evidence>
<dbReference type="InterPro" id="IPR036388">
    <property type="entry name" value="WH-like_DNA-bd_sf"/>
</dbReference>
<feature type="non-terminal residue" evidence="3">
    <location>
        <position position="1"/>
    </location>
</feature>
<comment type="similarity">
    <text evidence="1">Belongs to the cullin family.</text>
</comment>
<dbReference type="InterPro" id="IPR036317">
    <property type="entry name" value="Cullin_homology_sf"/>
</dbReference>
<comment type="caution">
    <text evidence="3">The sequence shown here is derived from an EMBL/GenBank/DDBJ whole genome shotgun (WGS) entry which is preliminary data.</text>
</comment>
<dbReference type="EMBL" id="JBDODL010000511">
    <property type="protein sequence ID" value="MES1920096.1"/>
    <property type="molecule type" value="Genomic_DNA"/>
</dbReference>
<accession>A0ABV2AK96</accession>
<sequence length="324" mass="37481">RQNLPKKNDFSVQIWNSRLFPNLSQTEIAPFGDFREHCEKFESEYQSKHKKKNLTWRFDQGRALLQICFQDDIPNGDKERTESLDVTTIQMFVLKLLEESEEPLSFEDLVSKLKIPPRLLRFHIKFLLEKFPDDSSVLRTTSGNGKLLYGINSDFGTKKRFTMSGMIIDATKFPPFSTERFDMLGEGKEGARKSAVFADFFGGYSDFGNEEELGLREKRPWPQSSAFCERLKETTATKLDDKILKSNEIGNIKKRELTDAALLKILRGCESAKEFNLISGVRKALASTLMSTLETDFIKERLSRLVELEYVRFDERKKVYCYVP</sequence>
<reference evidence="3 4" key="1">
    <citation type="journal article" date="2024" name="BMC Biol.">
        <title>Comparative genomics of Ascetosporea gives new insight into the evolutionary basis for animal parasitism in Rhizaria.</title>
        <authorList>
            <person name="Hiltunen Thoren M."/>
            <person name="Onut-Brannstrom I."/>
            <person name="Alfjorden A."/>
            <person name="Peckova H."/>
            <person name="Swords F."/>
            <person name="Hooper C."/>
            <person name="Holzer A.S."/>
            <person name="Bass D."/>
            <person name="Burki F."/>
        </authorList>
    </citation>
    <scope>NUCLEOTIDE SEQUENCE [LARGE SCALE GENOMIC DNA]</scope>
    <source>
        <strain evidence="3">20-A016</strain>
    </source>
</reference>
<dbReference type="InterPro" id="IPR045093">
    <property type="entry name" value="Cullin"/>
</dbReference>
<name>A0ABV2AK96_9EUKA</name>
<feature type="domain" description="Cullin family profile" evidence="2">
    <location>
        <begin position="1"/>
        <end position="128"/>
    </location>
</feature>
<proteinExistence type="inferred from homology"/>
<evidence type="ECO:0000256" key="1">
    <source>
        <dbReference type="PROSITE-ProRule" id="PRU00330"/>
    </source>
</evidence>
<dbReference type="Gene3D" id="1.10.10.10">
    <property type="entry name" value="Winged helix-like DNA-binding domain superfamily/Winged helix DNA-binding domain"/>
    <property type="match status" value="1"/>
</dbReference>
<dbReference type="InterPro" id="IPR059120">
    <property type="entry name" value="Cullin-like_AB"/>
</dbReference>
<gene>
    <name evidence="3" type="ORF">MHBO_001814</name>
</gene>
<evidence type="ECO:0000259" key="2">
    <source>
        <dbReference type="PROSITE" id="PS50069"/>
    </source>
</evidence>
<organism evidence="3 4">
    <name type="scientific">Bonamia ostreae</name>
    <dbReference type="NCBI Taxonomy" id="126728"/>
    <lineage>
        <taxon>Eukaryota</taxon>
        <taxon>Sar</taxon>
        <taxon>Rhizaria</taxon>
        <taxon>Endomyxa</taxon>
        <taxon>Ascetosporea</taxon>
        <taxon>Haplosporida</taxon>
        <taxon>Bonamia</taxon>
    </lineage>
</organism>
<dbReference type="SUPFAM" id="SSF46785">
    <property type="entry name" value="Winged helix' DNA-binding domain"/>
    <property type="match status" value="1"/>
</dbReference>
<dbReference type="PANTHER" id="PTHR11932">
    <property type="entry name" value="CULLIN"/>
    <property type="match status" value="1"/>
</dbReference>
<dbReference type="Proteomes" id="UP001439008">
    <property type="component" value="Unassembled WGS sequence"/>
</dbReference>
<dbReference type="InterPro" id="IPR036390">
    <property type="entry name" value="WH_DNA-bd_sf"/>
</dbReference>
<dbReference type="Pfam" id="PF26557">
    <property type="entry name" value="Cullin_AB"/>
    <property type="match status" value="1"/>
</dbReference>
<dbReference type="InterPro" id="IPR016158">
    <property type="entry name" value="Cullin_homology"/>
</dbReference>
<dbReference type="PROSITE" id="PS50069">
    <property type="entry name" value="CULLIN_2"/>
    <property type="match status" value="1"/>
</dbReference>
<keyword evidence="4" id="KW-1185">Reference proteome</keyword>
<dbReference type="Gene3D" id="3.30.230.130">
    <property type="entry name" value="Cullin, Chain C, Domain 2"/>
    <property type="match status" value="1"/>
</dbReference>
<protein>
    <recommendedName>
        <fullName evidence="2">Cullin family profile domain-containing protein</fullName>
    </recommendedName>
</protein>
<dbReference type="SUPFAM" id="SSF75632">
    <property type="entry name" value="Cullin homology domain"/>
    <property type="match status" value="1"/>
</dbReference>